<reference evidence="1 2" key="1">
    <citation type="submission" date="2015-11" db="EMBL/GenBank/DDBJ databases">
        <title>Genomic analysis of 38 Legionella species identifies large and diverse effector repertoires.</title>
        <authorList>
            <person name="Burstein D."/>
            <person name="Amaro F."/>
            <person name="Zusman T."/>
            <person name="Lifshitz Z."/>
            <person name="Cohen O."/>
            <person name="Gilbert J.A."/>
            <person name="Pupko T."/>
            <person name="Shuman H.A."/>
            <person name="Segal G."/>
        </authorList>
    </citation>
    <scope>NUCLEOTIDE SEQUENCE [LARGE SCALE GENOMIC DNA]</scope>
    <source>
        <strain evidence="1 2">Bercovier 4</strain>
    </source>
</reference>
<gene>
    <name evidence="1" type="ORF">Lisr_0424</name>
</gene>
<protein>
    <submittedName>
        <fullName evidence="1">Uncharacterized protein</fullName>
    </submittedName>
</protein>
<name>A0A0W0WJH1_9GAMM</name>
<accession>A0A0W0WJH1</accession>
<dbReference type="Proteomes" id="UP000054761">
    <property type="component" value="Unassembled WGS sequence"/>
</dbReference>
<keyword evidence="2" id="KW-1185">Reference proteome</keyword>
<evidence type="ECO:0000313" key="1">
    <source>
        <dbReference type="EMBL" id="KTD32487.1"/>
    </source>
</evidence>
<dbReference type="EMBL" id="LNYH01000013">
    <property type="protein sequence ID" value="KTD32487.1"/>
    <property type="molecule type" value="Genomic_DNA"/>
</dbReference>
<organism evidence="1 2">
    <name type="scientific">Legionella israelensis</name>
    <dbReference type="NCBI Taxonomy" id="454"/>
    <lineage>
        <taxon>Bacteria</taxon>
        <taxon>Pseudomonadati</taxon>
        <taxon>Pseudomonadota</taxon>
        <taxon>Gammaproteobacteria</taxon>
        <taxon>Legionellales</taxon>
        <taxon>Legionellaceae</taxon>
        <taxon>Legionella</taxon>
    </lineage>
</organism>
<sequence>MLSPQEEAELKKRDILFEKKLAEACTLILSGLSKINSAIDLSIINMSERYYRTSGLSMSKNSFLTMHHSNFYREFFSQKLSILRNVLMQNEFLSDSIIRCIKEMNPYLNEEVIGQCLSQSLAVVYLVIFSSPECKDILEQTDKNQIDEELNEMVEAAVGGKDAYKMYYEILIKHHDLKLLLEFTAKQRKGA</sequence>
<dbReference type="AlphaFoldDB" id="A0A0W0WJH1"/>
<dbReference type="RefSeq" id="WP_058500814.1">
    <property type="nucleotide sequence ID" value="NZ_CAAAJA010000043.1"/>
</dbReference>
<comment type="caution">
    <text evidence="1">The sequence shown here is derived from an EMBL/GenBank/DDBJ whole genome shotgun (WGS) entry which is preliminary data.</text>
</comment>
<evidence type="ECO:0000313" key="2">
    <source>
        <dbReference type="Proteomes" id="UP000054761"/>
    </source>
</evidence>
<proteinExistence type="predicted"/>
<dbReference type="PATRIC" id="fig|454.4.peg.445"/>